<evidence type="ECO:0000259" key="3">
    <source>
        <dbReference type="Pfam" id="PF13087"/>
    </source>
</evidence>
<dbReference type="PANTHER" id="PTHR10887:SF495">
    <property type="entry name" value="HELICASE SENATAXIN ISOFORM X1-RELATED"/>
    <property type="match status" value="1"/>
</dbReference>
<dbReference type="InterPro" id="IPR047187">
    <property type="entry name" value="SF1_C_Upf1"/>
</dbReference>
<evidence type="ECO:0008006" key="6">
    <source>
        <dbReference type="Google" id="ProtNLM"/>
    </source>
</evidence>
<evidence type="ECO:0000313" key="5">
    <source>
        <dbReference type="Proteomes" id="UP000559027"/>
    </source>
</evidence>
<accession>A0A8H5D5C3</accession>
<name>A0A8H5D5C3_9AGAR</name>
<feature type="domain" description="DNA2/NAM7 helicase helicase" evidence="2">
    <location>
        <begin position="366"/>
        <end position="612"/>
    </location>
</feature>
<dbReference type="OrthoDB" id="6513042at2759"/>
<gene>
    <name evidence="4" type="ORF">D9756_008080</name>
</gene>
<dbReference type="EMBL" id="JAACJO010000010">
    <property type="protein sequence ID" value="KAF5353493.1"/>
    <property type="molecule type" value="Genomic_DNA"/>
</dbReference>
<feature type="domain" description="DNA2/NAM7 helicase-like C-terminal" evidence="3">
    <location>
        <begin position="619"/>
        <end position="845"/>
    </location>
</feature>
<dbReference type="GO" id="GO:0004386">
    <property type="term" value="F:helicase activity"/>
    <property type="evidence" value="ECO:0007669"/>
    <property type="project" value="InterPro"/>
</dbReference>
<dbReference type="AlphaFoldDB" id="A0A8H5D5C3"/>
<dbReference type="InterPro" id="IPR027417">
    <property type="entry name" value="P-loop_NTPase"/>
</dbReference>
<evidence type="ECO:0000256" key="1">
    <source>
        <dbReference type="SAM" id="MobiDB-lite"/>
    </source>
</evidence>
<comment type="caution">
    <text evidence="4">The sequence shown here is derived from an EMBL/GenBank/DDBJ whole genome shotgun (WGS) entry which is preliminary data.</text>
</comment>
<keyword evidence="5" id="KW-1185">Reference proteome</keyword>
<sequence length="924" mass="103883">MCTPLRQSHSAALAKPYAGASSTYNTGGVYATEEDTWYEPDELIPSTNASPPEHNAFDPDKAPPRFDWRNCKSSRIVIPQSTPTARRRYPHRKVPTLPVTESTDPYHGAIKNYHNHFLPLLRKEEEENGNEVFERLKTWSLERLKSEGYCLTDVVAYWTKNNSYGKAVAVFQVGAGVCLPENLKFGNGYKIMVSRKNPLQEQADLDVETPITGSIVELTETKLKIAFPHEFDESGLWRLDLGMTNFIFERMRAAVSALHYDVDILEREPRTDKVEPILLGTGLKDVLLRSGSPATRTLSREHQEFHALQAPDDVSYPKDVLSHDVREFAPESFRGVFKDDMRIHSWAERYSLDEPLVIEGDPDLSHLNGSQIKAMATMVSKRISLVQGPPGTGKTKTIIETIKLLRAHFEVPFPILVCTYTNVAVDNLLEGFGNAGLKPLRVGFNACLRESLKEYSLDEKLAKHPLQDLYAATEKALRDLEPKIDDLSSRLKETVKKAQKSNSTELMKRSQNMYRAFRAMERERFWLKGKLWGLQQEMLHDIVKAADVNIRPPDDEVHSAPFWSVSRFALVCTTCITAASSSLNVSDFPVVFIDEASMSTEPATLIPIMKGEAQAKGLGVSLFERLTEEGIVPSVMLDVQYRMHPSISYFPSSEFYNSSIQDGTMDKEGNVMSGLEPLLSSTHLLQELGDISEEEGSARLRPSVIFLDHNGREQMSGRSRLNYPEAQIVVSLVEDLLLHNPQLRGRDIGIIAPYVAQINLLTRILSMSDLNYRQRFNEVLGNQRYHEMGEVEVKTVDGFEGREKEVIIFSTVRNNREGKIGFLADRRRLNVGLTRAKRGLFVVGSITTLGSHGPGIVGTIAATATSTRSEVEKKPRGRGADSWKRYAEWLAREGLVLKLEGENLSRTLFGNRRREEASKTKLKG</sequence>
<feature type="region of interest" description="Disordered" evidence="1">
    <location>
        <begin position="41"/>
        <end position="66"/>
    </location>
</feature>
<dbReference type="PANTHER" id="PTHR10887">
    <property type="entry name" value="DNA2/NAM7 HELICASE FAMILY"/>
    <property type="match status" value="1"/>
</dbReference>
<dbReference type="InterPro" id="IPR041677">
    <property type="entry name" value="DNA2/NAM7_AAA_11"/>
</dbReference>
<dbReference type="Proteomes" id="UP000559027">
    <property type="component" value="Unassembled WGS sequence"/>
</dbReference>
<dbReference type="InterPro" id="IPR041679">
    <property type="entry name" value="DNA2/NAM7-like_C"/>
</dbReference>
<dbReference type="Gene3D" id="3.40.50.300">
    <property type="entry name" value="P-loop containing nucleotide triphosphate hydrolases"/>
    <property type="match status" value="2"/>
</dbReference>
<reference evidence="4 5" key="1">
    <citation type="journal article" date="2020" name="ISME J.">
        <title>Uncovering the hidden diversity of litter-decomposition mechanisms in mushroom-forming fungi.</title>
        <authorList>
            <person name="Floudas D."/>
            <person name="Bentzer J."/>
            <person name="Ahren D."/>
            <person name="Johansson T."/>
            <person name="Persson P."/>
            <person name="Tunlid A."/>
        </authorList>
    </citation>
    <scope>NUCLEOTIDE SEQUENCE [LARGE SCALE GENOMIC DNA]</scope>
    <source>
        <strain evidence="4 5">CBS 146.42</strain>
    </source>
</reference>
<dbReference type="Pfam" id="PF13087">
    <property type="entry name" value="AAA_12"/>
    <property type="match status" value="1"/>
</dbReference>
<dbReference type="SUPFAM" id="SSF52540">
    <property type="entry name" value="P-loop containing nucleoside triphosphate hydrolases"/>
    <property type="match status" value="1"/>
</dbReference>
<dbReference type="InterPro" id="IPR045055">
    <property type="entry name" value="DNA2/NAM7-like"/>
</dbReference>
<protein>
    <recommendedName>
        <fullName evidence="6">P-loop containing nucleoside triphosphate hydrolase protein</fullName>
    </recommendedName>
</protein>
<proteinExistence type="predicted"/>
<evidence type="ECO:0000313" key="4">
    <source>
        <dbReference type="EMBL" id="KAF5353493.1"/>
    </source>
</evidence>
<evidence type="ECO:0000259" key="2">
    <source>
        <dbReference type="Pfam" id="PF13086"/>
    </source>
</evidence>
<dbReference type="Pfam" id="PF13086">
    <property type="entry name" value="AAA_11"/>
    <property type="match status" value="1"/>
</dbReference>
<dbReference type="CDD" id="cd18808">
    <property type="entry name" value="SF1_C_Upf1"/>
    <property type="match status" value="1"/>
</dbReference>
<feature type="compositionally biased region" description="Basic and acidic residues" evidence="1">
    <location>
        <begin position="55"/>
        <end position="66"/>
    </location>
</feature>
<organism evidence="4 5">
    <name type="scientific">Leucocoprinus leucothites</name>
    <dbReference type="NCBI Taxonomy" id="201217"/>
    <lineage>
        <taxon>Eukaryota</taxon>
        <taxon>Fungi</taxon>
        <taxon>Dikarya</taxon>
        <taxon>Basidiomycota</taxon>
        <taxon>Agaricomycotina</taxon>
        <taxon>Agaricomycetes</taxon>
        <taxon>Agaricomycetidae</taxon>
        <taxon>Agaricales</taxon>
        <taxon>Agaricineae</taxon>
        <taxon>Agaricaceae</taxon>
        <taxon>Leucocoprinus</taxon>
    </lineage>
</organism>